<sequence length="621" mass="68720">MKAPENRLARRALIEASWRRCRAFGLDHASEPAGGSVQEVDVPLLRNRHHSLIDITGQEVLPYYESILSNSKSVILLADCEGRVLSDWGDQRLLDGCNKALFRHGATWQERANGTNAIGTTIATGQAVQVLRDEHFLKGNRFMIGSAAPILDTDRTLLGVLNVSSDTYLPQAHTLGMVKLMSQSIENRLIIQHYRHQHFLLTFNTNLDNIDSQWSGLLVFDEQGTVVAANRRAELMAGANPTGSSIEQLFHSALPGLKNQPEQLPVVLRLNKRQTVYGVIKKPQPVPGSEAPPKPYRPVAAAPANAITLARIGFGDARISRCIQQAERIIEKDIPILIQGETGVGKEVFVKALHSSSSRSQSPLVAINCAAIPAELVESELFGYERGAFTGASNKGASGLIRKAHGGTLFLDEIGEMPLSAQARLLRVLQERTVTPLGSTEAYPVDIRLITATNRSLRQQVAEGAFRRDLFYRINGLNLELPPLRHRTDKTELFRQLHAFYSEAPGKYALADSILRLFEQHPWPGNIRQLINVLQVGLAMAGDQPLERWHLPDDFFTDLEETSPHASQPPLPKDAIPICASPTEDVPSLFRKCQGNVSRVARELSVSRNTVYKRLKEHGLR</sequence>
<dbReference type="InterPro" id="IPR009057">
    <property type="entry name" value="Homeodomain-like_sf"/>
</dbReference>
<dbReference type="SUPFAM" id="SSF46689">
    <property type="entry name" value="Homeodomain-like"/>
    <property type="match status" value="1"/>
</dbReference>
<dbReference type="Pfam" id="PF25601">
    <property type="entry name" value="AAA_lid_14"/>
    <property type="match status" value="1"/>
</dbReference>
<dbReference type="PROSITE" id="PS00676">
    <property type="entry name" value="SIGMA54_INTERACT_2"/>
    <property type="match status" value="1"/>
</dbReference>
<evidence type="ECO:0000313" key="7">
    <source>
        <dbReference type="EMBL" id="KKO02123.1"/>
    </source>
</evidence>
<dbReference type="GO" id="GO:0043565">
    <property type="term" value="F:sequence-specific DNA binding"/>
    <property type="evidence" value="ECO:0007669"/>
    <property type="project" value="InterPro"/>
</dbReference>
<dbReference type="InterPro" id="IPR002197">
    <property type="entry name" value="HTH_Fis"/>
</dbReference>
<protein>
    <recommendedName>
        <fullName evidence="6">Sigma-54 factor interaction domain-containing protein</fullName>
    </recommendedName>
</protein>
<dbReference type="InterPro" id="IPR027417">
    <property type="entry name" value="P-loop_NTPase"/>
</dbReference>
<gene>
    <name evidence="7" type="ORF">LCGC14_0109850</name>
</gene>
<dbReference type="Gene3D" id="1.10.8.60">
    <property type="match status" value="1"/>
</dbReference>
<dbReference type="InterPro" id="IPR003018">
    <property type="entry name" value="GAF"/>
</dbReference>
<keyword evidence="2" id="KW-0067">ATP-binding</keyword>
<comment type="caution">
    <text evidence="7">The sequence shown here is derived from an EMBL/GenBank/DDBJ whole genome shotgun (WGS) entry which is preliminary data.</text>
</comment>
<name>A0A0F9VQA5_9ZZZZ</name>
<dbReference type="InterPro" id="IPR025662">
    <property type="entry name" value="Sigma_54_int_dom_ATP-bd_1"/>
</dbReference>
<dbReference type="InterPro" id="IPR029016">
    <property type="entry name" value="GAF-like_dom_sf"/>
</dbReference>
<evidence type="ECO:0000256" key="1">
    <source>
        <dbReference type="ARBA" id="ARBA00022741"/>
    </source>
</evidence>
<dbReference type="InterPro" id="IPR058031">
    <property type="entry name" value="AAA_lid_NorR"/>
</dbReference>
<keyword evidence="5" id="KW-0804">Transcription</keyword>
<organism evidence="7">
    <name type="scientific">marine sediment metagenome</name>
    <dbReference type="NCBI Taxonomy" id="412755"/>
    <lineage>
        <taxon>unclassified sequences</taxon>
        <taxon>metagenomes</taxon>
        <taxon>ecological metagenomes</taxon>
    </lineage>
</organism>
<evidence type="ECO:0000259" key="6">
    <source>
        <dbReference type="PROSITE" id="PS50045"/>
    </source>
</evidence>
<dbReference type="AlphaFoldDB" id="A0A0F9VQA5"/>
<dbReference type="InterPro" id="IPR025944">
    <property type="entry name" value="Sigma_54_int_dom_CS"/>
</dbReference>
<dbReference type="Gene3D" id="3.40.50.300">
    <property type="entry name" value="P-loop containing nucleotide triphosphate hydrolases"/>
    <property type="match status" value="1"/>
</dbReference>
<dbReference type="InterPro" id="IPR025943">
    <property type="entry name" value="Sigma_54_int_dom_ATP-bd_2"/>
</dbReference>
<dbReference type="PANTHER" id="PTHR32071:SF77">
    <property type="entry name" value="TRANSCRIPTIONAL REGULATORY PROTEIN"/>
    <property type="match status" value="1"/>
</dbReference>
<dbReference type="InterPro" id="IPR002078">
    <property type="entry name" value="Sigma_54_int"/>
</dbReference>
<dbReference type="Pfam" id="PF00158">
    <property type="entry name" value="Sigma54_activat"/>
    <property type="match status" value="1"/>
</dbReference>
<dbReference type="Gene3D" id="3.30.450.40">
    <property type="match status" value="1"/>
</dbReference>
<dbReference type="Pfam" id="PF02954">
    <property type="entry name" value="HTH_8"/>
    <property type="match status" value="1"/>
</dbReference>
<dbReference type="EMBL" id="LAZR01000032">
    <property type="protein sequence ID" value="KKO02123.1"/>
    <property type="molecule type" value="Genomic_DNA"/>
</dbReference>
<evidence type="ECO:0000256" key="5">
    <source>
        <dbReference type="ARBA" id="ARBA00023163"/>
    </source>
</evidence>
<accession>A0A0F9VQA5</accession>
<keyword evidence="3" id="KW-0805">Transcription regulation</keyword>
<feature type="domain" description="Sigma-54 factor interaction" evidence="6">
    <location>
        <begin position="319"/>
        <end position="539"/>
    </location>
</feature>
<keyword evidence="4" id="KW-0238">DNA-binding</keyword>
<dbReference type="Pfam" id="PF01590">
    <property type="entry name" value="GAF"/>
    <property type="match status" value="1"/>
</dbReference>
<proteinExistence type="predicted"/>
<dbReference type="Gene3D" id="1.10.10.60">
    <property type="entry name" value="Homeodomain-like"/>
    <property type="match status" value="1"/>
</dbReference>
<reference evidence="7" key="1">
    <citation type="journal article" date="2015" name="Nature">
        <title>Complex archaea that bridge the gap between prokaryotes and eukaryotes.</title>
        <authorList>
            <person name="Spang A."/>
            <person name="Saw J.H."/>
            <person name="Jorgensen S.L."/>
            <person name="Zaremba-Niedzwiedzka K."/>
            <person name="Martijn J."/>
            <person name="Lind A.E."/>
            <person name="van Eijk R."/>
            <person name="Schleper C."/>
            <person name="Guy L."/>
            <person name="Ettema T.J."/>
        </authorList>
    </citation>
    <scope>NUCLEOTIDE SEQUENCE</scope>
</reference>
<evidence type="ECO:0000256" key="4">
    <source>
        <dbReference type="ARBA" id="ARBA00023125"/>
    </source>
</evidence>
<dbReference type="GO" id="GO:0006355">
    <property type="term" value="P:regulation of DNA-templated transcription"/>
    <property type="evidence" value="ECO:0007669"/>
    <property type="project" value="InterPro"/>
</dbReference>
<evidence type="ECO:0000256" key="3">
    <source>
        <dbReference type="ARBA" id="ARBA00023015"/>
    </source>
</evidence>
<evidence type="ECO:0000256" key="2">
    <source>
        <dbReference type="ARBA" id="ARBA00022840"/>
    </source>
</evidence>
<dbReference type="CDD" id="cd00009">
    <property type="entry name" value="AAA"/>
    <property type="match status" value="1"/>
</dbReference>
<dbReference type="PROSITE" id="PS00688">
    <property type="entry name" value="SIGMA54_INTERACT_3"/>
    <property type="match status" value="1"/>
</dbReference>
<keyword evidence="1" id="KW-0547">Nucleotide-binding</keyword>
<dbReference type="SUPFAM" id="SSF52540">
    <property type="entry name" value="P-loop containing nucleoside triphosphate hydrolases"/>
    <property type="match status" value="1"/>
</dbReference>
<dbReference type="PROSITE" id="PS50045">
    <property type="entry name" value="SIGMA54_INTERACT_4"/>
    <property type="match status" value="1"/>
</dbReference>
<dbReference type="GO" id="GO:0005524">
    <property type="term" value="F:ATP binding"/>
    <property type="evidence" value="ECO:0007669"/>
    <property type="project" value="UniProtKB-KW"/>
</dbReference>
<dbReference type="PANTHER" id="PTHR32071">
    <property type="entry name" value="TRANSCRIPTIONAL REGULATORY PROTEIN"/>
    <property type="match status" value="1"/>
</dbReference>
<dbReference type="SMART" id="SM00382">
    <property type="entry name" value="AAA"/>
    <property type="match status" value="1"/>
</dbReference>
<dbReference type="InterPro" id="IPR003593">
    <property type="entry name" value="AAA+_ATPase"/>
</dbReference>
<dbReference type="FunFam" id="3.40.50.300:FF:000006">
    <property type="entry name" value="DNA-binding transcriptional regulator NtrC"/>
    <property type="match status" value="1"/>
</dbReference>
<dbReference type="PROSITE" id="PS00675">
    <property type="entry name" value="SIGMA54_INTERACT_1"/>
    <property type="match status" value="1"/>
</dbReference>